<dbReference type="AlphaFoldDB" id="A0AAD4VIU9"/>
<keyword evidence="3" id="KW-1185">Reference proteome</keyword>
<feature type="compositionally biased region" description="Acidic residues" evidence="1">
    <location>
        <begin position="177"/>
        <end position="189"/>
    </location>
</feature>
<evidence type="ECO:0000313" key="2">
    <source>
        <dbReference type="EMBL" id="KAI5325920.1"/>
    </source>
</evidence>
<protein>
    <submittedName>
        <fullName evidence="2">Uncharacterized protein</fullName>
    </submittedName>
</protein>
<sequence length="313" mass="35501">MGSSTKNGGAWSMMEDVSLCEAWVQVRISKFVCLRFLGKAKPSSFFNFHEHYGYQQELLTMSDSGSSTLSYESPSSDEEPDGRALVGDGIGFPESINYFAPRTLQADQDPAALIPVYLIRRHVGDLIGNVDRLLLRDYHNLKFIRQPLEEMTVEGIYLAEGSDIVEPSLDQHEQVLDDDLDPEDDDYPENDYPNPDPDDGWFEDDGRRDHELLSFYQDEMGVVLLIPGLNNPIQRQLGWVFRRTSTALESLNSQICFCAARARLPSEYRKIFKDGDGDGDDCFVPEEGNDEEWHAFVEMLSEIELHATRIDGD</sequence>
<evidence type="ECO:0000256" key="1">
    <source>
        <dbReference type="SAM" id="MobiDB-lite"/>
    </source>
</evidence>
<name>A0AAD4VIU9_PRUDU</name>
<dbReference type="EMBL" id="JAJFAZ020000006">
    <property type="protein sequence ID" value="KAI5325920.1"/>
    <property type="molecule type" value="Genomic_DNA"/>
</dbReference>
<accession>A0AAD4VIU9</accession>
<evidence type="ECO:0000313" key="3">
    <source>
        <dbReference type="Proteomes" id="UP001054821"/>
    </source>
</evidence>
<feature type="region of interest" description="Disordered" evidence="1">
    <location>
        <begin position="177"/>
        <end position="204"/>
    </location>
</feature>
<gene>
    <name evidence="2" type="ORF">L3X38_034994</name>
</gene>
<organism evidence="2 3">
    <name type="scientific">Prunus dulcis</name>
    <name type="common">Almond</name>
    <name type="synonym">Amygdalus dulcis</name>
    <dbReference type="NCBI Taxonomy" id="3755"/>
    <lineage>
        <taxon>Eukaryota</taxon>
        <taxon>Viridiplantae</taxon>
        <taxon>Streptophyta</taxon>
        <taxon>Embryophyta</taxon>
        <taxon>Tracheophyta</taxon>
        <taxon>Spermatophyta</taxon>
        <taxon>Magnoliopsida</taxon>
        <taxon>eudicotyledons</taxon>
        <taxon>Gunneridae</taxon>
        <taxon>Pentapetalae</taxon>
        <taxon>rosids</taxon>
        <taxon>fabids</taxon>
        <taxon>Rosales</taxon>
        <taxon>Rosaceae</taxon>
        <taxon>Amygdaloideae</taxon>
        <taxon>Amygdaleae</taxon>
        <taxon>Prunus</taxon>
    </lineage>
</organism>
<reference evidence="2 3" key="1">
    <citation type="journal article" date="2022" name="G3 (Bethesda)">
        <title>Whole-genome sequence and methylome profiling of the almond [Prunus dulcis (Mill.) D.A. Webb] cultivar 'Nonpareil'.</title>
        <authorList>
            <person name="D'Amico-Willman K.M."/>
            <person name="Ouma W.Z."/>
            <person name="Meulia T."/>
            <person name="Sideli G.M."/>
            <person name="Gradziel T.M."/>
            <person name="Fresnedo-Ramirez J."/>
        </authorList>
    </citation>
    <scope>NUCLEOTIDE SEQUENCE [LARGE SCALE GENOMIC DNA]</scope>
    <source>
        <strain evidence="2">Clone GOH B32 T37-40</strain>
    </source>
</reference>
<dbReference type="Proteomes" id="UP001054821">
    <property type="component" value="Chromosome 6"/>
</dbReference>
<comment type="caution">
    <text evidence="2">The sequence shown here is derived from an EMBL/GenBank/DDBJ whole genome shotgun (WGS) entry which is preliminary data.</text>
</comment>
<proteinExistence type="predicted"/>